<feature type="transmembrane region" description="Helical" evidence="1">
    <location>
        <begin position="41"/>
        <end position="61"/>
    </location>
</feature>
<evidence type="ECO:0000256" key="1">
    <source>
        <dbReference type="SAM" id="Phobius"/>
    </source>
</evidence>
<protein>
    <recommendedName>
        <fullName evidence="4">DUF2784 domain-containing protein</fullName>
    </recommendedName>
</protein>
<keyword evidence="1" id="KW-1133">Transmembrane helix</keyword>
<feature type="transmembrane region" description="Helical" evidence="1">
    <location>
        <begin position="6"/>
        <end position="29"/>
    </location>
</feature>
<dbReference type="KEGG" id="ptx:ABW99_09215"/>
<evidence type="ECO:0000313" key="3">
    <source>
        <dbReference type="Proteomes" id="UP000036700"/>
    </source>
</evidence>
<organism evidence="2 3">
    <name type="scientific">Pandoraea thiooxydans</name>
    <dbReference type="NCBI Taxonomy" id="445709"/>
    <lineage>
        <taxon>Bacteria</taxon>
        <taxon>Pseudomonadati</taxon>
        <taxon>Pseudomonadota</taxon>
        <taxon>Betaproteobacteria</taxon>
        <taxon>Burkholderiales</taxon>
        <taxon>Burkholderiaceae</taxon>
        <taxon>Pandoraea</taxon>
    </lineage>
</organism>
<gene>
    <name evidence="2" type="ORF">ABW99_09215</name>
</gene>
<sequence length="133" mass="14765">MTWLANVVLVVHALIALFIVGALGMIWLGAMLRWAWVRQPLFRLVHLLAIGTVALLALAGLPCPLTVLEDHLRQGAMGQAGFIQYWVSRLLYYRFPPWVFTAAYAAFAVLVALTWRFVPPRRPATPPDAKGSA</sequence>
<reference evidence="3" key="1">
    <citation type="submission" date="2015-06" db="EMBL/GenBank/DDBJ databases">
        <authorList>
            <person name="Lim Y.L."/>
            <person name="Ee R."/>
            <person name="Yong D."/>
            <person name="How K.Y."/>
            <person name="Yin W.F."/>
            <person name="Chan K.G."/>
        </authorList>
    </citation>
    <scope>NUCLEOTIDE SEQUENCE [LARGE SCALE GENOMIC DNA]</scope>
    <source>
        <strain evidence="3">DSM 25325</strain>
    </source>
</reference>
<dbReference type="Proteomes" id="UP000036700">
    <property type="component" value="Chromosome"/>
</dbReference>
<dbReference type="RefSeq" id="WP_047214191.1">
    <property type="nucleotide sequence ID" value="NZ_CP011568.3"/>
</dbReference>
<dbReference type="EMBL" id="CP011568">
    <property type="protein sequence ID" value="AKJ68367.1"/>
    <property type="molecule type" value="Genomic_DNA"/>
</dbReference>
<accession>A0A0G3ESN5</accession>
<dbReference type="InterPro" id="IPR021218">
    <property type="entry name" value="DUF2784"/>
</dbReference>
<feature type="transmembrane region" description="Helical" evidence="1">
    <location>
        <begin position="98"/>
        <end position="118"/>
    </location>
</feature>
<keyword evidence="3" id="KW-1185">Reference proteome</keyword>
<dbReference type="PATRIC" id="fig|445709.3.peg.1971"/>
<dbReference type="STRING" id="445709.ABW99_09215"/>
<name>A0A0G3ESN5_9BURK</name>
<dbReference type="OrthoDB" id="370375at2"/>
<keyword evidence="1" id="KW-0472">Membrane</keyword>
<evidence type="ECO:0008006" key="4">
    <source>
        <dbReference type="Google" id="ProtNLM"/>
    </source>
</evidence>
<keyword evidence="1" id="KW-0812">Transmembrane</keyword>
<proteinExistence type="predicted"/>
<dbReference type="Pfam" id="PF10861">
    <property type="entry name" value="DUF2784"/>
    <property type="match status" value="1"/>
</dbReference>
<dbReference type="AlphaFoldDB" id="A0A0G3ESN5"/>
<evidence type="ECO:0000313" key="2">
    <source>
        <dbReference type="EMBL" id="AKJ68367.1"/>
    </source>
</evidence>